<dbReference type="PROSITE" id="PS50011">
    <property type="entry name" value="PROTEIN_KINASE_DOM"/>
    <property type="match status" value="1"/>
</dbReference>
<comment type="similarity">
    <text evidence="16">Belongs to the protein kinase superfamily. CK1 Ser/Thr protein kinase family.</text>
</comment>
<keyword evidence="10" id="KW-0418">Kinase</keyword>
<comment type="subcellular location">
    <subcellularLocation>
        <location evidence="2">Cytoplasm</location>
    </subcellularLocation>
    <subcellularLocation>
        <location evidence="1">Membrane</location>
        <topology evidence="1">Multi-pass membrane protein</topology>
    </subcellularLocation>
</comment>
<feature type="compositionally biased region" description="Basic and acidic residues" evidence="18">
    <location>
        <begin position="1174"/>
        <end position="1184"/>
    </location>
</feature>
<evidence type="ECO:0000256" key="10">
    <source>
        <dbReference type="ARBA" id="ARBA00022777"/>
    </source>
</evidence>
<feature type="region of interest" description="Disordered" evidence="18">
    <location>
        <begin position="1267"/>
        <end position="1329"/>
    </location>
</feature>
<evidence type="ECO:0000313" key="23">
    <source>
        <dbReference type="Proteomes" id="UP000269221"/>
    </source>
</evidence>
<evidence type="ECO:0000256" key="13">
    <source>
        <dbReference type="ARBA" id="ARBA00023136"/>
    </source>
</evidence>
<dbReference type="InterPro" id="IPR042714">
    <property type="entry name" value="TTBK1_STKc"/>
</dbReference>
<accession>A0A3M0K5H0</accession>
<dbReference type="InterPro" id="IPR050235">
    <property type="entry name" value="CK1_Ser-Thr_kinase"/>
</dbReference>
<feature type="region of interest" description="Disordered" evidence="18">
    <location>
        <begin position="652"/>
        <end position="764"/>
    </location>
</feature>
<evidence type="ECO:0000256" key="17">
    <source>
        <dbReference type="PROSITE-ProRule" id="PRU10141"/>
    </source>
</evidence>
<feature type="region of interest" description="Disordered" evidence="18">
    <location>
        <begin position="1897"/>
        <end position="1917"/>
    </location>
</feature>
<protein>
    <recommendedName>
        <fullName evidence="3">non-specific serine/threonine protein kinase</fullName>
        <ecNumber evidence="3">2.7.11.1</ecNumber>
    </recommendedName>
</protein>
<feature type="compositionally biased region" description="Basic and acidic residues" evidence="18">
    <location>
        <begin position="29"/>
        <end position="39"/>
    </location>
</feature>
<dbReference type="GO" id="GO:0005524">
    <property type="term" value="F:ATP binding"/>
    <property type="evidence" value="ECO:0007669"/>
    <property type="project" value="UniProtKB-UniRule"/>
</dbReference>
<feature type="compositionally biased region" description="Basic and acidic residues" evidence="18">
    <location>
        <begin position="1300"/>
        <end position="1322"/>
    </location>
</feature>
<evidence type="ECO:0000256" key="5">
    <source>
        <dbReference type="ARBA" id="ARBA00022527"/>
    </source>
</evidence>
<sequence>MAGRAMSWCHPFAKQRAWGRVGLPGSSRDSVDPKKEKTPDQTSPFTKRPKSPGLLHGVAGDCDPLVCAADLEQGCVCQVMRGVSSGVRRINGSFKLGATEILPGWQMQCLAAVIKDDPNMSGGGEQVDILPTNYVVKDRWKVLKKIGGGGFGEIYEAMDLLTRENVALKVESAQQPKQVLKMEVAVLKKLQGKDHVCRFIGCGRNEKFNYVVMQLQGRNLADLRRSQPRGTFTLSTTLRLGKQILESIEAIHSVGFLHRDIKPSNFAMGRLPSTYRKCYMLDFGLARQYTNTTGEVRPPRNVAGFRGTVRYASVNAHKNREMGRHDDLWSLFYMLVEFAVGQLPWRKIKDKEQVGMIKEKYEHRMLLKHMPSEFHLFLDHIASLDYFTKPDYQLIMSVFENSMKERGITENEAFDWEKAGTDILLSTSTSTPPQQNTRQTAAMFGVVNVTPVPGDLLRENTEDVLQGEHLSDQENAPPILSGRPVEGLGQAPNTAFNEGEVWEETDVNRNKLRISISKTQCVVEEEQRNGVCPSSPVRVPPESPTTQVRSLRYRRVNSPESERLSTADGKADPHERRSRMDIPGSPSRLVCSSQPAQMLSIDTGQADRQASGRMDVSASVEHEALSNAFRSVPLAEEEDFDSKEWVIIDKETELKDFHPGAEPSTSGTTDEEPEELRPIEDGEERRRLGADAAVRPKTHDGRSRGMLPVTEEDSSHRHEGPSQTVSDSRHEQQTGSPAHSPLHSAPALRQRRRESEPTGPQRQKDSDFWIVIESQHAWLEGWKGPLEIIQFYLLLQDGSSRADWTVSNQNISEDGDSTASLGNLFQCPITVMAYMLKSFEMNGLPKAVPLSLPYQDFRKDMCNYWEKPKLSQRIKKVDFSNIVLTAPCKPLEPYLEINGKEMEEEEEEDEDYEEEEDEQDEGEEEEEGNEIDMHSDSSSDLSQKSTERSQECAPSTLLADDQKGSKGRASTADGDLELEEGSKTLVLFSPGDLKKSPVAADLPPEVDLGTLAALTPQSERPQPMGSQLDVSEPGTLSSVLKSEPKPPLAVATASSPFTKVERTFVHIAEKTHLNVMSSSGQLMRHEEFCPPGQFEEVIVEEELEDNLVPVENGSIHSGLEGAETESCALSANHVETTSETVGEQPALPNGTPKLPKDKPELSGKAALSLDLEEPDKVATREPGPEKGASATEHLKRAEPLLETPQQGPRRPLGSRYRSRIPILFSEEDTGSDLSTSFSAKERLYKRAKQPDLARLVMEKRQSRLLRLASAASSSASSSDERRRASETLSATGSEEDTHDSDDSIPRKGEKKATLLGREERAISTRSRIPRPIVPVKTPLEAGRSENSMATAMAGLCSSPQDAAAACRYERNGFRHRDQLEVSQMRAKQHRFQILILAILCIPRINLPMHFLLHNFLAATPSHHCAIPHQEAFVNLTVEEVLLISIPRKPDGTFSSCEMFSQPQFHLLLNSSLPPENKSIVQHCQHGWVYDHSQFTSTISTQWDLVCEQRWLNQATATFFFIGVTMGAVVFGYLSDRFGRKTMLQLSLVCSVVSGMLSAASVSYTMLAITRTLTGVALSGLSLIVLPLGMEWVDVQHRTFTGILSSIFWSIGNMLLALAAYLVREWHWLLVAVTGPCLLSVICLWWVPESARWLIAKGKVKQAHRHLLRCARMNGRKDFAVSPEALAMMATDKSMGGSYSYISLFRTPVLRKISLCSGVVWFGVAFSYYGMSMNLTGFGLSIYLSQFVFGVIEIPAKMVMYVLVNRVGRRQSQAWTLILTGLCIGANIVIPTPFTSVRSVVAIMGKGFSEAAFTTVFLYTSELYPTILRQNGMGYTSFMARLGGALAPLMFLLDEVWRFLPEVTYCGVAVCSGAVAFLLPETLNVRLPEGIEDIEKPQVKVPPEVSSPEGVSLQPLLK</sequence>
<evidence type="ECO:0000259" key="21">
    <source>
        <dbReference type="PROSITE" id="PS50850"/>
    </source>
</evidence>
<evidence type="ECO:0000256" key="18">
    <source>
        <dbReference type="SAM" id="MobiDB-lite"/>
    </source>
</evidence>
<evidence type="ECO:0000313" key="22">
    <source>
        <dbReference type="EMBL" id="RMC07761.1"/>
    </source>
</evidence>
<keyword evidence="11 17" id="KW-0067">ATP-binding</keyword>
<keyword evidence="12 19" id="KW-1133">Transmembrane helix</keyword>
<keyword evidence="6" id="KW-0597">Phosphoprotein</keyword>
<keyword evidence="5" id="KW-0723">Serine/threonine-protein kinase</keyword>
<dbReference type="EC" id="2.7.11.1" evidence="3"/>
<name>A0A3M0K5H0_HIRRU</name>
<dbReference type="CDD" id="cd17447">
    <property type="entry name" value="MFS_SLC22A7_OAT2"/>
    <property type="match status" value="1"/>
</dbReference>
<dbReference type="STRING" id="333673.A0A3M0K5H0"/>
<feature type="compositionally biased region" description="Polar residues" evidence="18">
    <location>
        <begin position="1015"/>
        <end position="1040"/>
    </location>
</feature>
<dbReference type="InterPro" id="IPR020846">
    <property type="entry name" value="MFS_dom"/>
</dbReference>
<feature type="domain" description="Major facilitator superfamily (MFS) profile" evidence="21">
    <location>
        <begin position="1462"/>
        <end position="1883"/>
    </location>
</feature>
<dbReference type="InterPro" id="IPR000719">
    <property type="entry name" value="Prot_kinase_dom"/>
</dbReference>
<feature type="region of interest" description="Disordered" evidence="18">
    <location>
        <begin position="1135"/>
        <end position="1216"/>
    </location>
</feature>
<dbReference type="FunFam" id="3.30.200.20:FF:000358">
    <property type="entry name" value="Tau tubulin kinase 2b"/>
    <property type="match status" value="1"/>
</dbReference>
<dbReference type="PANTHER" id="PTHR11909">
    <property type="entry name" value="CASEIN KINASE-RELATED"/>
    <property type="match status" value="1"/>
</dbReference>
<evidence type="ECO:0000256" key="12">
    <source>
        <dbReference type="ARBA" id="ARBA00022989"/>
    </source>
</evidence>
<keyword evidence="7" id="KW-0808">Transferase</keyword>
<dbReference type="GO" id="GO:0004674">
    <property type="term" value="F:protein serine/threonine kinase activity"/>
    <property type="evidence" value="ECO:0007669"/>
    <property type="project" value="UniProtKB-KW"/>
</dbReference>
<dbReference type="InterPro" id="IPR036259">
    <property type="entry name" value="MFS_trans_sf"/>
</dbReference>
<evidence type="ECO:0000256" key="19">
    <source>
        <dbReference type="SAM" id="Phobius"/>
    </source>
</evidence>
<dbReference type="GO" id="GO:0016020">
    <property type="term" value="C:membrane"/>
    <property type="evidence" value="ECO:0007669"/>
    <property type="project" value="UniProtKB-SubCell"/>
</dbReference>
<dbReference type="PROSITE" id="PS00107">
    <property type="entry name" value="PROTEIN_KINASE_ATP"/>
    <property type="match status" value="1"/>
</dbReference>
<dbReference type="InterPro" id="IPR011009">
    <property type="entry name" value="Kinase-like_dom_sf"/>
</dbReference>
<keyword evidence="4" id="KW-0963">Cytoplasm</keyword>
<comment type="caution">
    <text evidence="22">The sequence shown here is derived from an EMBL/GenBank/DDBJ whole genome shotgun (WGS) entry which is preliminary data.</text>
</comment>
<dbReference type="EMBL" id="QRBI01000119">
    <property type="protein sequence ID" value="RMC07761.1"/>
    <property type="molecule type" value="Genomic_DNA"/>
</dbReference>
<evidence type="ECO:0000256" key="16">
    <source>
        <dbReference type="ARBA" id="ARBA00061588"/>
    </source>
</evidence>
<gene>
    <name evidence="22" type="ORF">DUI87_15230</name>
</gene>
<evidence type="ECO:0000256" key="1">
    <source>
        <dbReference type="ARBA" id="ARBA00004141"/>
    </source>
</evidence>
<evidence type="ECO:0000256" key="2">
    <source>
        <dbReference type="ARBA" id="ARBA00004496"/>
    </source>
</evidence>
<dbReference type="SMART" id="SM00220">
    <property type="entry name" value="S_TKc"/>
    <property type="match status" value="1"/>
</dbReference>
<evidence type="ECO:0000256" key="9">
    <source>
        <dbReference type="ARBA" id="ARBA00022741"/>
    </source>
</evidence>
<feature type="compositionally biased region" description="Basic and acidic residues" evidence="18">
    <location>
        <begin position="675"/>
        <end position="689"/>
    </location>
</feature>
<keyword evidence="23" id="KW-1185">Reference proteome</keyword>
<dbReference type="GO" id="GO:0005737">
    <property type="term" value="C:cytoplasm"/>
    <property type="evidence" value="ECO:0007669"/>
    <property type="project" value="UniProtKB-SubCell"/>
</dbReference>
<dbReference type="Proteomes" id="UP000269221">
    <property type="component" value="Unassembled WGS sequence"/>
</dbReference>
<evidence type="ECO:0000256" key="8">
    <source>
        <dbReference type="ARBA" id="ARBA00022692"/>
    </source>
</evidence>
<feature type="domain" description="Protein kinase" evidence="20">
    <location>
        <begin position="140"/>
        <end position="403"/>
    </location>
</feature>
<feature type="region of interest" description="Disordered" evidence="18">
    <location>
        <begin position="1009"/>
        <end position="1050"/>
    </location>
</feature>
<feature type="transmembrane region" description="Helical" evidence="19">
    <location>
        <begin position="1742"/>
        <end position="1762"/>
    </location>
</feature>
<dbReference type="CDD" id="cd14130">
    <property type="entry name" value="STKc_TTBK1"/>
    <property type="match status" value="1"/>
</dbReference>
<dbReference type="GO" id="GO:0015630">
    <property type="term" value="C:microtubule cytoskeleton"/>
    <property type="evidence" value="ECO:0007669"/>
    <property type="project" value="UniProtKB-ARBA"/>
</dbReference>
<dbReference type="Gene3D" id="1.20.1250.20">
    <property type="entry name" value="MFS general substrate transporter like domains"/>
    <property type="match status" value="1"/>
</dbReference>
<feature type="compositionally biased region" description="Acidic residues" evidence="18">
    <location>
        <begin position="902"/>
        <end position="930"/>
    </location>
</feature>
<evidence type="ECO:0000256" key="15">
    <source>
        <dbReference type="ARBA" id="ARBA00048679"/>
    </source>
</evidence>
<dbReference type="SUPFAM" id="SSF56112">
    <property type="entry name" value="Protein kinase-like (PK-like)"/>
    <property type="match status" value="1"/>
</dbReference>
<evidence type="ECO:0000256" key="3">
    <source>
        <dbReference type="ARBA" id="ARBA00012513"/>
    </source>
</evidence>
<feature type="binding site" evidence="17">
    <location>
        <position position="169"/>
    </location>
    <ligand>
        <name>ATP</name>
        <dbReference type="ChEBI" id="CHEBI:30616"/>
    </ligand>
</feature>
<feature type="region of interest" description="Disordered" evidence="18">
    <location>
        <begin position="20"/>
        <end position="53"/>
    </location>
</feature>
<dbReference type="PROSITE" id="PS50850">
    <property type="entry name" value="MFS"/>
    <property type="match status" value="1"/>
</dbReference>
<dbReference type="Gene3D" id="1.10.510.10">
    <property type="entry name" value="Transferase(Phosphotransferase) domain 1"/>
    <property type="match status" value="1"/>
</dbReference>
<dbReference type="OrthoDB" id="5979581at2759"/>
<evidence type="ECO:0000259" key="20">
    <source>
        <dbReference type="PROSITE" id="PS50011"/>
    </source>
</evidence>
<evidence type="ECO:0000256" key="14">
    <source>
        <dbReference type="ARBA" id="ARBA00047899"/>
    </source>
</evidence>
<feature type="transmembrane region" description="Helical" evidence="19">
    <location>
        <begin position="1572"/>
        <end position="1592"/>
    </location>
</feature>
<feature type="region of interest" description="Disordered" evidence="18">
    <location>
        <begin position="894"/>
        <end position="977"/>
    </location>
</feature>
<comment type="catalytic activity">
    <reaction evidence="15">
        <text>L-seryl-[protein] + ATP = O-phospho-L-seryl-[protein] + ADP + H(+)</text>
        <dbReference type="Rhea" id="RHEA:17989"/>
        <dbReference type="Rhea" id="RHEA-COMP:9863"/>
        <dbReference type="Rhea" id="RHEA-COMP:11604"/>
        <dbReference type="ChEBI" id="CHEBI:15378"/>
        <dbReference type="ChEBI" id="CHEBI:29999"/>
        <dbReference type="ChEBI" id="CHEBI:30616"/>
        <dbReference type="ChEBI" id="CHEBI:83421"/>
        <dbReference type="ChEBI" id="CHEBI:456216"/>
        <dbReference type="EC" id="2.7.11.1"/>
    </reaction>
</comment>
<evidence type="ECO:0000256" key="11">
    <source>
        <dbReference type="ARBA" id="ARBA00022840"/>
    </source>
</evidence>
<keyword evidence="9 17" id="KW-0547">Nucleotide-binding</keyword>
<evidence type="ECO:0000256" key="4">
    <source>
        <dbReference type="ARBA" id="ARBA00022490"/>
    </source>
</evidence>
<feature type="transmembrane region" description="Helical" evidence="19">
    <location>
        <begin position="1774"/>
        <end position="1793"/>
    </location>
</feature>
<feature type="region of interest" description="Disordered" evidence="18">
    <location>
        <begin position="469"/>
        <end position="501"/>
    </location>
</feature>
<feature type="transmembrane region" description="Helical" evidence="19">
    <location>
        <begin position="1510"/>
        <end position="1533"/>
    </location>
</feature>
<dbReference type="GO" id="GO:0022857">
    <property type="term" value="F:transmembrane transporter activity"/>
    <property type="evidence" value="ECO:0007669"/>
    <property type="project" value="InterPro"/>
</dbReference>
<dbReference type="Pfam" id="PF00069">
    <property type="entry name" value="Pkinase"/>
    <property type="match status" value="1"/>
</dbReference>
<organism evidence="22 23">
    <name type="scientific">Hirundo rustica rustica</name>
    <dbReference type="NCBI Taxonomy" id="333673"/>
    <lineage>
        <taxon>Eukaryota</taxon>
        <taxon>Metazoa</taxon>
        <taxon>Chordata</taxon>
        <taxon>Craniata</taxon>
        <taxon>Vertebrata</taxon>
        <taxon>Euteleostomi</taxon>
        <taxon>Archelosauria</taxon>
        <taxon>Archosauria</taxon>
        <taxon>Dinosauria</taxon>
        <taxon>Saurischia</taxon>
        <taxon>Theropoda</taxon>
        <taxon>Coelurosauria</taxon>
        <taxon>Aves</taxon>
        <taxon>Neognathae</taxon>
        <taxon>Neoaves</taxon>
        <taxon>Telluraves</taxon>
        <taxon>Australaves</taxon>
        <taxon>Passeriformes</taxon>
        <taxon>Sylvioidea</taxon>
        <taxon>Hirundinidae</taxon>
        <taxon>Hirundo</taxon>
    </lineage>
</organism>
<feature type="compositionally biased region" description="Low complexity" evidence="18">
    <location>
        <begin position="1267"/>
        <end position="1277"/>
    </location>
</feature>
<feature type="region of interest" description="Disordered" evidence="18">
    <location>
        <begin position="524"/>
        <end position="590"/>
    </location>
</feature>
<proteinExistence type="inferred from homology"/>
<dbReference type="Pfam" id="PF00083">
    <property type="entry name" value="Sugar_tr"/>
    <property type="match status" value="1"/>
</dbReference>
<feature type="transmembrane region" description="Helical" evidence="19">
    <location>
        <begin position="1627"/>
        <end position="1646"/>
    </location>
</feature>
<dbReference type="SUPFAM" id="SSF103473">
    <property type="entry name" value="MFS general substrate transporter"/>
    <property type="match status" value="1"/>
</dbReference>
<feature type="transmembrane region" description="Helical" evidence="19">
    <location>
        <begin position="1545"/>
        <end position="1566"/>
    </location>
</feature>
<comment type="catalytic activity">
    <reaction evidence="14">
        <text>L-threonyl-[protein] + ATP = O-phospho-L-threonyl-[protein] + ADP + H(+)</text>
        <dbReference type="Rhea" id="RHEA:46608"/>
        <dbReference type="Rhea" id="RHEA-COMP:11060"/>
        <dbReference type="Rhea" id="RHEA-COMP:11605"/>
        <dbReference type="ChEBI" id="CHEBI:15378"/>
        <dbReference type="ChEBI" id="CHEBI:30013"/>
        <dbReference type="ChEBI" id="CHEBI:30616"/>
        <dbReference type="ChEBI" id="CHEBI:61977"/>
        <dbReference type="ChEBI" id="CHEBI:456216"/>
        <dbReference type="EC" id="2.7.11.1"/>
    </reaction>
</comment>
<evidence type="ECO:0000256" key="7">
    <source>
        <dbReference type="ARBA" id="ARBA00022679"/>
    </source>
</evidence>
<evidence type="ECO:0000256" key="6">
    <source>
        <dbReference type="ARBA" id="ARBA00022553"/>
    </source>
</evidence>
<reference evidence="22 23" key="1">
    <citation type="submission" date="2018-07" db="EMBL/GenBank/DDBJ databases">
        <title>A high quality draft genome assembly of the barn swallow (H. rustica rustica).</title>
        <authorList>
            <person name="Formenti G."/>
            <person name="Chiara M."/>
            <person name="Poveda L."/>
            <person name="Francoijs K.-J."/>
            <person name="Bonisoli-Alquati A."/>
            <person name="Canova L."/>
            <person name="Gianfranceschi L."/>
            <person name="Horner D.S."/>
            <person name="Saino N."/>
        </authorList>
    </citation>
    <scope>NUCLEOTIDE SEQUENCE [LARGE SCALE GENOMIC DNA]</scope>
    <source>
        <strain evidence="22">Chelidonia</strain>
        <tissue evidence="22">Blood</tissue>
    </source>
</reference>
<feature type="transmembrane region" description="Helical" evidence="19">
    <location>
        <begin position="1712"/>
        <end position="1730"/>
    </location>
</feature>
<feature type="transmembrane region" description="Helical" evidence="19">
    <location>
        <begin position="1599"/>
        <end position="1621"/>
    </location>
</feature>
<dbReference type="FunFam" id="1.10.510.10:FF:000167">
    <property type="entry name" value="Tau tubulin kinase 1"/>
    <property type="match status" value="1"/>
</dbReference>
<keyword evidence="8 19" id="KW-0812">Transmembrane</keyword>
<feature type="compositionally biased region" description="Basic and acidic residues" evidence="18">
    <location>
        <begin position="560"/>
        <end position="580"/>
    </location>
</feature>
<dbReference type="InterPro" id="IPR005828">
    <property type="entry name" value="MFS_sugar_transport-like"/>
</dbReference>
<dbReference type="InterPro" id="IPR017441">
    <property type="entry name" value="Protein_kinase_ATP_BS"/>
</dbReference>
<keyword evidence="13 19" id="KW-0472">Membrane</keyword>
<dbReference type="FunFam" id="1.20.1250.20:FF:000023">
    <property type="entry name" value="Solute carrier family 22 member 6"/>
    <property type="match status" value="1"/>
</dbReference>